<protein>
    <submittedName>
        <fullName evidence="2">Permease DsdX</fullName>
    </submittedName>
</protein>
<feature type="transmembrane region" description="Helical" evidence="1">
    <location>
        <begin position="138"/>
        <end position="158"/>
    </location>
</feature>
<keyword evidence="1" id="KW-0812">Transmembrane</keyword>
<keyword evidence="1" id="KW-0472">Membrane</keyword>
<feature type="transmembrane region" description="Helical" evidence="1">
    <location>
        <begin position="304"/>
        <end position="322"/>
    </location>
</feature>
<keyword evidence="1" id="KW-1133">Transmembrane helix</keyword>
<feature type="transmembrane region" description="Helical" evidence="1">
    <location>
        <begin position="419"/>
        <end position="443"/>
    </location>
</feature>
<evidence type="ECO:0000313" key="2">
    <source>
        <dbReference type="EMBL" id="TBW40054.1"/>
    </source>
</evidence>
<dbReference type="EMBL" id="SJFN01000005">
    <property type="protein sequence ID" value="TBW40054.1"/>
    <property type="molecule type" value="Genomic_DNA"/>
</dbReference>
<dbReference type="RefSeq" id="WP_131306886.1">
    <property type="nucleotide sequence ID" value="NZ_SJFN01000005.1"/>
</dbReference>
<dbReference type="PANTHER" id="PTHR30354">
    <property type="entry name" value="GNT FAMILY GLUCONATE TRANSPORTER"/>
    <property type="match status" value="1"/>
</dbReference>
<feature type="transmembrane region" description="Helical" evidence="1">
    <location>
        <begin position="29"/>
        <end position="48"/>
    </location>
</feature>
<dbReference type="AlphaFoldDB" id="A0A4V2KU55"/>
<evidence type="ECO:0000256" key="1">
    <source>
        <dbReference type="SAM" id="Phobius"/>
    </source>
</evidence>
<keyword evidence="3" id="KW-1185">Reference proteome</keyword>
<dbReference type="PIRSF" id="PIRSF002746">
    <property type="entry name" value="Gluconate_transporter"/>
    <property type="match status" value="1"/>
</dbReference>
<feature type="transmembrane region" description="Helical" evidence="1">
    <location>
        <begin position="6"/>
        <end position="22"/>
    </location>
</feature>
<comment type="caution">
    <text evidence="2">The sequence shown here is derived from an EMBL/GenBank/DDBJ whole genome shotgun (WGS) entry which is preliminary data.</text>
</comment>
<dbReference type="Proteomes" id="UP000292781">
    <property type="component" value="Unassembled WGS sequence"/>
</dbReference>
<name>A0A4V2KU55_9HYPH</name>
<dbReference type="GO" id="GO:0005886">
    <property type="term" value="C:plasma membrane"/>
    <property type="evidence" value="ECO:0007669"/>
    <property type="project" value="TreeGrafter"/>
</dbReference>
<reference evidence="2 3" key="1">
    <citation type="submission" date="2019-02" db="EMBL/GenBank/DDBJ databases">
        <title>Siculibacillus lacustris gen. nov., sp. nov., a new rosette-forming bacterium isolated from a freshwater crater lake (Lake St. Ana, Romania).</title>
        <authorList>
            <person name="Felfoldi T."/>
            <person name="Marton Z."/>
            <person name="Szabo A."/>
            <person name="Mentes A."/>
            <person name="Boka K."/>
            <person name="Marialigeti K."/>
            <person name="Mathe I."/>
            <person name="Koncz M."/>
            <person name="Schumann P."/>
            <person name="Toth E."/>
        </authorList>
    </citation>
    <scope>NUCLEOTIDE SEQUENCE [LARGE SCALE GENOMIC DNA]</scope>
    <source>
        <strain evidence="2 3">SA-279</strain>
    </source>
</reference>
<evidence type="ECO:0000313" key="3">
    <source>
        <dbReference type="Proteomes" id="UP000292781"/>
    </source>
</evidence>
<proteinExistence type="predicted"/>
<feature type="transmembrane region" description="Helical" evidence="1">
    <location>
        <begin position="101"/>
        <end position="126"/>
    </location>
</feature>
<dbReference type="Pfam" id="PF02447">
    <property type="entry name" value="GntP_permease"/>
    <property type="match status" value="1"/>
</dbReference>
<feature type="transmembrane region" description="Helical" evidence="1">
    <location>
        <begin position="383"/>
        <end position="407"/>
    </location>
</feature>
<feature type="transmembrane region" description="Helical" evidence="1">
    <location>
        <begin position="60"/>
        <end position="80"/>
    </location>
</feature>
<dbReference type="NCBIfam" id="TIGR00791">
    <property type="entry name" value="gntP"/>
    <property type="match status" value="1"/>
</dbReference>
<feature type="transmembrane region" description="Helical" evidence="1">
    <location>
        <begin position="178"/>
        <end position="197"/>
    </location>
</feature>
<feature type="transmembrane region" description="Helical" evidence="1">
    <location>
        <begin position="263"/>
        <end position="284"/>
    </location>
</feature>
<feature type="transmembrane region" description="Helical" evidence="1">
    <location>
        <begin position="343"/>
        <end position="371"/>
    </location>
</feature>
<sequence length="444" mass="45966">MSNGFALSILGLSIVLIIVMCIQFKINAFLSLMTACLLVGLTTGMPLGKIGGSIESGMGGTLGFLAPILALGAIIGKLMEISGGAERLARTLIGAMGKSRAHWAMLVVGYVCGIPVFFQVGVVLLMPLLFSVAKEAKLPILQVGLAMVAGLITVHCIVPPHPAAMAIALSLKADVGKVIFFGLLVGLPAAALAGPVFGKYISRFYDVEAPLAAATGTTKTDAELPPFGITLFAMLFPLLLMINKTVFELFAAKDAAFMPVVNFLGNPIVALFISATLTYVVLGIGRGFSLETLGRQTEACMGPMASIILVIGAAGSFNRVIMDCGMGDALKQVLTAVHISPLIMAWMIAILMRFAIGSATVAMMTGVGFIMPVLANYPTLDPALVAVAVGAGAIGASHVTDSGFWFVKESLGIPMKAMYATWTASTTIAAVIGLAGVLVLAQIV</sequence>
<dbReference type="OrthoDB" id="9787129at2"/>
<accession>A0A4V2KU55</accession>
<dbReference type="PANTHER" id="PTHR30354:SF6">
    <property type="entry name" value="D-SERINE TRANSPORTER DSDX"/>
    <property type="match status" value="1"/>
</dbReference>
<feature type="transmembrane region" description="Helical" evidence="1">
    <location>
        <begin position="224"/>
        <end position="242"/>
    </location>
</feature>
<dbReference type="InterPro" id="IPR003474">
    <property type="entry name" value="Glcn_transporter"/>
</dbReference>
<gene>
    <name evidence="2" type="ORF">EYW49_05135</name>
</gene>
<dbReference type="GO" id="GO:0015128">
    <property type="term" value="F:gluconate transmembrane transporter activity"/>
    <property type="evidence" value="ECO:0007669"/>
    <property type="project" value="InterPro"/>
</dbReference>
<organism evidence="2 3">
    <name type="scientific">Siculibacillus lacustris</name>
    <dbReference type="NCBI Taxonomy" id="1549641"/>
    <lineage>
        <taxon>Bacteria</taxon>
        <taxon>Pseudomonadati</taxon>
        <taxon>Pseudomonadota</taxon>
        <taxon>Alphaproteobacteria</taxon>
        <taxon>Hyphomicrobiales</taxon>
        <taxon>Ancalomicrobiaceae</taxon>
        <taxon>Siculibacillus</taxon>
    </lineage>
</organism>